<dbReference type="AlphaFoldDB" id="A0AAD8VMT0"/>
<dbReference type="EMBL" id="JAUUTY010000006">
    <property type="protein sequence ID" value="KAK1613577.1"/>
    <property type="molecule type" value="Genomic_DNA"/>
</dbReference>
<protein>
    <submittedName>
        <fullName evidence="3">Uncharacterized protein</fullName>
    </submittedName>
</protein>
<comment type="caution">
    <text evidence="3">The sequence shown here is derived from an EMBL/GenBank/DDBJ whole genome shotgun (WGS) entry which is preliminary data.</text>
</comment>
<reference evidence="3" key="1">
    <citation type="submission" date="2023-07" db="EMBL/GenBank/DDBJ databases">
        <title>A chromosome-level genome assembly of Lolium multiflorum.</title>
        <authorList>
            <person name="Chen Y."/>
            <person name="Copetti D."/>
            <person name="Kolliker R."/>
            <person name="Studer B."/>
        </authorList>
    </citation>
    <scope>NUCLEOTIDE SEQUENCE</scope>
    <source>
        <strain evidence="3">02402/16</strain>
        <tissue evidence="3">Leaf</tissue>
    </source>
</reference>
<feature type="region of interest" description="Disordered" evidence="2">
    <location>
        <begin position="185"/>
        <end position="206"/>
    </location>
</feature>
<evidence type="ECO:0000256" key="2">
    <source>
        <dbReference type="SAM" id="MobiDB-lite"/>
    </source>
</evidence>
<proteinExistence type="predicted"/>
<name>A0AAD8VMT0_LOLMU</name>
<accession>A0AAD8VMT0</accession>
<keyword evidence="4" id="KW-1185">Reference proteome</keyword>
<sequence length="206" mass="22413">MKSYLPGASLETSRKHANDLEAKLKVAEKALEEANAKLTSKADEVVEIKSQVASHEAEICLRLDQLKSSFTKKIGTAYQMPVDQRQDVLLDSLTILEANSVRVHNVLTSFNDTPDPVFSYRWNATKSGLEVAMAMVMAHEETADWEKVSSLHAVDATGAPKSLVPFIRKARNFSKKMIPLVCPTEAPSKDSSAAAPASSSAPSKVQ</sequence>
<feature type="coiled-coil region" evidence="1">
    <location>
        <begin position="10"/>
        <end position="51"/>
    </location>
</feature>
<feature type="compositionally biased region" description="Low complexity" evidence="2">
    <location>
        <begin position="189"/>
        <end position="206"/>
    </location>
</feature>
<evidence type="ECO:0000256" key="1">
    <source>
        <dbReference type="SAM" id="Coils"/>
    </source>
</evidence>
<organism evidence="3 4">
    <name type="scientific">Lolium multiflorum</name>
    <name type="common">Italian ryegrass</name>
    <name type="synonym">Lolium perenne subsp. multiflorum</name>
    <dbReference type="NCBI Taxonomy" id="4521"/>
    <lineage>
        <taxon>Eukaryota</taxon>
        <taxon>Viridiplantae</taxon>
        <taxon>Streptophyta</taxon>
        <taxon>Embryophyta</taxon>
        <taxon>Tracheophyta</taxon>
        <taxon>Spermatophyta</taxon>
        <taxon>Magnoliopsida</taxon>
        <taxon>Liliopsida</taxon>
        <taxon>Poales</taxon>
        <taxon>Poaceae</taxon>
        <taxon>BOP clade</taxon>
        <taxon>Pooideae</taxon>
        <taxon>Poodae</taxon>
        <taxon>Poeae</taxon>
        <taxon>Poeae Chloroplast Group 2 (Poeae type)</taxon>
        <taxon>Loliodinae</taxon>
        <taxon>Loliinae</taxon>
        <taxon>Lolium</taxon>
    </lineage>
</organism>
<evidence type="ECO:0000313" key="3">
    <source>
        <dbReference type="EMBL" id="KAK1613577.1"/>
    </source>
</evidence>
<gene>
    <name evidence="3" type="ORF">QYE76_019094</name>
</gene>
<dbReference type="Proteomes" id="UP001231189">
    <property type="component" value="Unassembled WGS sequence"/>
</dbReference>
<keyword evidence="1" id="KW-0175">Coiled coil</keyword>
<evidence type="ECO:0000313" key="4">
    <source>
        <dbReference type="Proteomes" id="UP001231189"/>
    </source>
</evidence>